<dbReference type="Pfam" id="PF00795">
    <property type="entry name" value="CN_hydrolase"/>
    <property type="match status" value="1"/>
</dbReference>
<protein>
    <submittedName>
        <fullName evidence="3">N-carbomoyl-D-amino acid amidohydrolase</fullName>
    </submittedName>
</protein>
<organism evidence="3 4">
    <name type="scientific">Helicobacter pullorum</name>
    <dbReference type="NCBI Taxonomy" id="35818"/>
    <lineage>
        <taxon>Bacteria</taxon>
        <taxon>Pseudomonadati</taxon>
        <taxon>Campylobacterota</taxon>
        <taxon>Epsilonproteobacteria</taxon>
        <taxon>Campylobacterales</taxon>
        <taxon>Helicobacteraceae</taxon>
        <taxon>Helicobacter</taxon>
    </lineage>
</organism>
<proteinExistence type="predicted"/>
<sequence>MFKSQGVEVKIKVGLVQFSPKSYNIKNNIKESLSLAKRAAKKGAKLIVLPELFDSGYCVEDKDNEFAINFSEDSYTIKKLKEFCKENDVYIVASSIQKEKTKLYDSAYIVSKNGILDTYKKTHLWGDENKRFERGDSFNIFEINFGNASVKVGIGICYEIGFGEIAREFALKGAKILIYPSAFGKQRLYVWDLASRARALENGAFVLACNRSGKEVSKLNGKILSFAGHSRIINPKGEIIKEIKDKSGVCVVNLDLNEVDLQRENLPYLRDLNLTLFRS</sequence>
<dbReference type="InterPro" id="IPR036526">
    <property type="entry name" value="C-N_Hydrolase_sf"/>
</dbReference>
<name>A0A0N0LTR9_9HELI</name>
<feature type="domain" description="CN hydrolase" evidence="2">
    <location>
        <begin position="11"/>
        <end position="256"/>
    </location>
</feature>
<dbReference type="EMBL" id="JNOC01000017">
    <property type="protein sequence ID" value="KPH56221.1"/>
    <property type="molecule type" value="Genomic_DNA"/>
</dbReference>
<accession>A0A0N0LTR9</accession>
<dbReference type="Proteomes" id="UP000037997">
    <property type="component" value="Unassembled WGS sequence"/>
</dbReference>
<dbReference type="InterPro" id="IPR003010">
    <property type="entry name" value="C-N_Hydrolase"/>
</dbReference>
<dbReference type="GO" id="GO:0016811">
    <property type="term" value="F:hydrolase activity, acting on carbon-nitrogen (but not peptide) bonds, in linear amides"/>
    <property type="evidence" value="ECO:0007669"/>
    <property type="project" value="TreeGrafter"/>
</dbReference>
<evidence type="ECO:0000313" key="4">
    <source>
        <dbReference type="Proteomes" id="UP000037997"/>
    </source>
</evidence>
<keyword evidence="1 3" id="KW-0378">Hydrolase</keyword>
<evidence type="ECO:0000256" key="1">
    <source>
        <dbReference type="ARBA" id="ARBA00022801"/>
    </source>
</evidence>
<dbReference type="PANTHER" id="PTHR43674:SF16">
    <property type="entry name" value="CARBON-NITROGEN FAMILY, PUTATIVE (AFU_ORTHOLOGUE AFUA_5G02350)-RELATED"/>
    <property type="match status" value="1"/>
</dbReference>
<dbReference type="SUPFAM" id="SSF56317">
    <property type="entry name" value="Carbon-nitrogen hydrolase"/>
    <property type="match status" value="1"/>
</dbReference>
<dbReference type="InterPro" id="IPR050345">
    <property type="entry name" value="Aliph_Amidase/BUP"/>
</dbReference>
<gene>
    <name evidence="3" type="ORF">HPU229334_04060</name>
</gene>
<reference evidence="3 4" key="1">
    <citation type="submission" date="2014-06" db="EMBL/GenBank/DDBJ databases">
        <title>Helicobacter pullorum isolates in fresh chicken meat - phenotypic and genotypic features.</title>
        <authorList>
            <person name="Borges V."/>
            <person name="Santos A."/>
            <person name="Correia C.B."/>
            <person name="Saraiva M."/>
            <person name="Menard A."/>
            <person name="Vieira L."/>
            <person name="Sampaio D.A."/>
            <person name="Gomes J.P."/>
            <person name="Oleastro M."/>
        </authorList>
    </citation>
    <scope>NUCLEOTIDE SEQUENCE [LARGE SCALE GENOMIC DNA]</scope>
    <source>
        <strain evidence="3 4">229334/12</strain>
    </source>
</reference>
<dbReference type="AlphaFoldDB" id="A0A0N0LTR9"/>
<dbReference type="Gene3D" id="3.60.110.10">
    <property type="entry name" value="Carbon-nitrogen hydrolase"/>
    <property type="match status" value="1"/>
</dbReference>
<dbReference type="PATRIC" id="fig|35818.11.peg.806"/>
<dbReference type="PANTHER" id="PTHR43674">
    <property type="entry name" value="NITRILASE C965.09-RELATED"/>
    <property type="match status" value="1"/>
</dbReference>
<comment type="caution">
    <text evidence="3">The sequence shown here is derived from an EMBL/GenBank/DDBJ whole genome shotgun (WGS) entry which is preliminary data.</text>
</comment>
<dbReference type="CDD" id="cd07197">
    <property type="entry name" value="nitrilase"/>
    <property type="match status" value="1"/>
</dbReference>
<evidence type="ECO:0000313" key="3">
    <source>
        <dbReference type="EMBL" id="KPH56221.1"/>
    </source>
</evidence>
<dbReference type="PROSITE" id="PS50263">
    <property type="entry name" value="CN_HYDROLASE"/>
    <property type="match status" value="1"/>
</dbReference>
<dbReference type="STRING" id="35818.HPU229336_09575"/>
<evidence type="ECO:0000259" key="2">
    <source>
        <dbReference type="PROSITE" id="PS50263"/>
    </source>
</evidence>